<evidence type="ECO:0000256" key="12">
    <source>
        <dbReference type="RuleBase" id="RU003784"/>
    </source>
</evidence>
<keyword evidence="8 10" id="KW-0460">Magnesium</keyword>
<dbReference type="Gene3D" id="1.10.20.140">
    <property type="match status" value="1"/>
</dbReference>
<dbReference type="GO" id="GO:0052381">
    <property type="term" value="F:tRNA dimethylallyltransferase activity"/>
    <property type="evidence" value="ECO:0007669"/>
    <property type="project" value="UniProtKB-UniRule"/>
</dbReference>
<dbReference type="EC" id="2.5.1.75" evidence="10"/>
<gene>
    <name evidence="10 14" type="primary">miaA</name>
    <name evidence="14" type="ORF">J1777_00315</name>
</gene>
<dbReference type="PANTHER" id="PTHR11088:SF60">
    <property type="entry name" value="TRNA DIMETHYLALLYLTRANSFERASE"/>
    <property type="match status" value="1"/>
</dbReference>
<feature type="binding site" evidence="10">
    <location>
        <begin position="24"/>
        <end position="29"/>
    </location>
    <ligand>
        <name>substrate</name>
    </ligand>
</feature>
<evidence type="ECO:0000256" key="8">
    <source>
        <dbReference type="ARBA" id="ARBA00022842"/>
    </source>
</evidence>
<organism evidence="14 15">
    <name type="scientific">Comamonas denitrificans</name>
    <dbReference type="NCBI Taxonomy" id="117506"/>
    <lineage>
        <taxon>Bacteria</taxon>
        <taxon>Pseudomonadati</taxon>
        <taxon>Pseudomonadota</taxon>
        <taxon>Betaproteobacteria</taxon>
        <taxon>Burkholderiales</taxon>
        <taxon>Comamonadaceae</taxon>
        <taxon>Comamonas</taxon>
    </lineage>
</organism>
<evidence type="ECO:0000256" key="11">
    <source>
        <dbReference type="RuleBase" id="RU003783"/>
    </source>
</evidence>
<feature type="region of interest" description="Interaction with substrate tRNA" evidence="10">
    <location>
        <begin position="176"/>
        <end position="180"/>
    </location>
</feature>
<evidence type="ECO:0000256" key="10">
    <source>
        <dbReference type="HAMAP-Rule" id="MF_00185"/>
    </source>
</evidence>
<feature type="site" description="Interaction with substrate tRNA" evidence="10">
    <location>
        <position position="140"/>
    </location>
</feature>
<evidence type="ECO:0000256" key="6">
    <source>
        <dbReference type="ARBA" id="ARBA00022741"/>
    </source>
</evidence>
<dbReference type="GO" id="GO:0005524">
    <property type="term" value="F:ATP binding"/>
    <property type="evidence" value="ECO:0007669"/>
    <property type="project" value="UniProtKB-UniRule"/>
</dbReference>
<evidence type="ECO:0000256" key="1">
    <source>
        <dbReference type="ARBA" id="ARBA00001946"/>
    </source>
</evidence>
<feature type="site" description="Interaction with substrate tRNA" evidence="10">
    <location>
        <position position="118"/>
    </location>
</feature>
<evidence type="ECO:0000313" key="15">
    <source>
        <dbReference type="Proteomes" id="UP000664731"/>
    </source>
</evidence>
<keyword evidence="5 10" id="KW-0819">tRNA processing</keyword>
<evidence type="ECO:0000256" key="4">
    <source>
        <dbReference type="ARBA" id="ARBA00022679"/>
    </source>
</evidence>
<dbReference type="RefSeq" id="WP_207573855.1">
    <property type="nucleotide sequence ID" value="NZ_JAFNME010000001.1"/>
</dbReference>
<sequence length="337" mass="36477">MPILEPSPPSCALALPCLAIAGPTASGKTAAALALAAALAARGQACEIISVDSALVYRGMDIGTAKPTAEELAQVPHHLIDLLDPLQSYSAADFVRDATALIAAIRQRHAIPLLVGGTMLYFKALMDGLDDLPTADPAVRQRLDAEAAAIGWPAMHARLAQVDPVTAARLAPNDSQRIQRALEVWERTGQPLSAFHKSKTRAVTASPISENGFFSLEPENRTWLHERIAQRFDAMLAEGFLQEMQQLRQRGDLHLDLPSMRCVGYRQAWEALDSAAAHHQSVDMPSLREKGIAATRQLAKRQITWLRSMPQRQTIACDAPQAQATLVARALAACRAI</sequence>
<dbReference type="GO" id="GO:0006400">
    <property type="term" value="P:tRNA modification"/>
    <property type="evidence" value="ECO:0007669"/>
    <property type="project" value="TreeGrafter"/>
</dbReference>
<dbReference type="InterPro" id="IPR018022">
    <property type="entry name" value="IPT"/>
</dbReference>
<proteinExistence type="inferred from homology"/>
<dbReference type="SUPFAM" id="SSF52540">
    <property type="entry name" value="P-loop containing nucleoside triphosphate hydrolases"/>
    <property type="match status" value="1"/>
</dbReference>
<keyword evidence="7 10" id="KW-0067">ATP-binding</keyword>
<protein>
    <recommendedName>
        <fullName evidence="10">tRNA dimethylallyltransferase</fullName>
        <ecNumber evidence="10">2.5.1.75</ecNumber>
    </recommendedName>
    <alternativeName>
        <fullName evidence="10">Dimethylallyl diphosphate:tRNA dimethylallyltransferase</fullName>
        <shortName evidence="10">DMAPP:tRNA dimethylallyltransferase</shortName>
        <shortName evidence="10">DMATase</shortName>
    </alternativeName>
    <alternativeName>
        <fullName evidence="10">Isopentenyl-diphosphate:tRNA isopentenyltransferase</fullName>
        <shortName evidence="10">IPP transferase</shortName>
        <shortName evidence="10">IPPT</shortName>
        <shortName evidence="10">IPTase</shortName>
    </alternativeName>
</protein>
<dbReference type="FunFam" id="1.10.20.140:FF:000001">
    <property type="entry name" value="tRNA dimethylallyltransferase"/>
    <property type="match status" value="1"/>
</dbReference>
<comment type="caution">
    <text evidence="14">The sequence shown here is derived from an EMBL/GenBank/DDBJ whole genome shotgun (WGS) entry which is preliminary data.</text>
</comment>
<dbReference type="HAMAP" id="MF_00185">
    <property type="entry name" value="IPP_trans"/>
    <property type="match status" value="1"/>
</dbReference>
<keyword evidence="15" id="KW-1185">Reference proteome</keyword>
<evidence type="ECO:0000256" key="13">
    <source>
        <dbReference type="RuleBase" id="RU003785"/>
    </source>
</evidence>
<keyword evidence="4 10" id="KW-0808">Transferase</keyword>
<evidence type="ECO:0000256" key="7">
    <source>
        <dbReference type="ARBA" id="ARBA00022840"/>
    </source>
</evidence>
<feature type="region of interest" description="Interaction with substrate tRNA" evidence="10">
    <location>
        <begin position="300"/>
        <end position="307"/>
    </location>
</feature>
<evidence type="ECO:0000256" key="3">
    <source>
        <dbReference type="ARBA" id="ARBA00005842"/>
    </source>
</evidence>
<name>A0A939GYD9_9BURK</name>
<comment type="subunit">
    <text evidence="10">Monomer.</text>
</comment>
<dbReference type="InterPro" id="IPR039657">
    <property type="entry name" value="Dimethylallyltransferase"/>
</dbReference>
<dbReference type="Gene3D" id="3.40.50.300">
    <property type="entry name" value="P-loop containing nucleotide triphosphate hydrolases"/>
    <property type="match status" value="1"/>
</dbReference>
<feature type="region of interest" description="Interaction with substrate tRNA" evidence="10">
    <location>
        <begin position="52"/>
        <end position="55"/>
    </location>
</feature>
<evidence type="ECO:0000313" key="14">
    <source>
        <dbReference type="EMBL" id="MBO1248291.1"/>
    </source>
</evidence>
<dbReference type="AlphaFoldDB" id="A0A939GYD9"/>
<comment type="function">
    <text evidence="2 10 12">Catalyzes the transfer of a dimethylallyl group onto the adenine at position 37 in tRNAs that read codons beginning with uridine, leading to the formation of N6-(dimethylallyl)adenosine (i(6)A).</text>
</comment>
<reference evidence="14" key="1">
    <citation type="submission" date="2021-03" db="EMBL/GenBank/DDBJ databases">
        <title>Comamonas denitrificans.</title>
        <authorList>
            <person name="Finster K."/>
        </authorList>
    </citation>
    <scope>NUCLEOTIDE SEQUENCE</scope>
    <source>
        <strain evidence="14">MM2021_4</strain>
    </source>
</reference>
<dbReference type="PANTHER" id="PTHR11088">
    <property type="entry name" value="TRNA DIMETHYLALLYLTRANSFERASE"/>
    <property type="match status" value="1"/>
</dbReference>
<evidence type="ECO:0000256" key="5">
    <source>
        <dbReference type="ARBA" id="ARBA00022694"/>
    </source>
</evidence>
<dbReference type="Proteomes" id="UP000664731">
    <property type="component" value="Unassembled WGS sequence"/>
</dbReference>
<evidence type="ECO:0000256" key="9">
    <source>
        <dbReference type="ARBA" id="ARBA00049563"/>
    </source>
</evidence>
<feature type="region of interest" description="Interaction with substrate tRNA" evidence="10">
    <location>
        <begin position="261"/>
        <end position="266"/>
    </location>
</feature>
<dbReference type="EMBL" id="JAFNME010000001">
    <property type="protein sequence ID" value="MBO1248291.1"/>
    <property type="molecule type" value="Genomic_DNA"/>
</dbReference>
<accession>A0A939GYD9</accession>
<dbReference type="Pfam" id="PF01715">
    <property type="entry name" value="IPPT"/>
    <property type="match status" value="1"/>
</dbReference>
<feature type="binding site" evidence="10">
    <location>
        <begin position="22"/>
        <end position="29"/>
    </location>
    <ligand>
        <name>ATP</name>
        <dbReference type="ChEBI" id="CHEBI:30616"/>
    </ligand>
</feature>
<comment type="cofactor">
    <cofactor evidence="1 10">
        <name>Mg(2+)</name>
        <dbReference type="ChEBI" id="CHEBI:18420"/>
    </cofactor>
</comment>
<dbReference type="NCBIfam" id="TIGR00174">
    <property type="entry name" value="miaA"/>
    <property type="match status" value="1"/>
</dbReference>
<keyword evidence="6 10" id="KW-0547">Nucleotide-binding</keyword>
<dbReference type="InterPro" id="IPR027417">
    <property type="entry name" value="P-loop_NTPase"/>
</dbReference>
<comment type="catalytic activity">
    <reaction evidence="9 10 11">
        <text>adenosine(37) in tRNA + dimethylallyl diphosphate = N(6)-dimethylallyladenosine(37) in tRNA + diphosphate</text>
        <dbReference type="Rhea" id="RHEA:26482"/>
        <dbReference type="Rhea" id="RHEA-COMP:10162"/>
        <dbReference type="Rhea" id="RHEA-COMP:10375"/>
        <dbReference type="ChEBI" id="CHEBI:33019"/>
        <dbReference type="ChEBI" id="CHEBI:57623"/>
        <dbReference type="ChEBI" id="CHEBI:74411"/>
        <dbReference type="ChEBI" id="CHEBI:74415"/>
        <dbReference type="EC" id="2.5.1.75"/>
    </reaction>
</comment>
<comment type="similarity">
    <text evidence="3 10 13">Belongs to the IPP transferase family.</text>
</comment>
<evidence type="ECO:0000256" key="2">
    <source>
        <dbReference type="ARBA" id="ARBA00003213"/>
    </source>
</evidence>